<protein>
    <submittedName>
        <fullName evidence="1">Uncharacterized protein</fullName>
    </submittedName>
</protein>
<evidence type="ECO:0000313" key="2">
    <source>
        <dbReference type="Proteomes" id="UP000326936"/>
    </source>
</evidence>
<accession>A0A5P9CPK7</accession>
<name>A0A5P9CPK7_9VIBR</name>
<dbReference type="Proteomes" id="UP000326936">
    <property type="component" value="Plasmid pTHAF100_a"/>
</dbReference>
<dbReference type="AlphaFoldDB" id="A0A5P9CPK7"/>
<dbReference type="KEGG" id="vaq:FIV01_16110"/>
<organism evidence="1 2">
    <name type="scientific">Vibrio aquimaris</name>
    <dbReference type="NCBI Taxonomy" id="2587862"/>
    <lineage>
        <taxon>Bacteria</taxon>
        <taxon>Pseudomonadati</taxon>
        <taxon>Pseudomonadota</taxon>
        <taxon>Gammaproteobacteria</taxon>
        <taxon>Vibrionales</taxon>
        <taxon>Vibrionaceae</taxon>
        <taxon>Vibrio</taxon>
    </lineage>
</organism>
<dbReference type="EMBL" id="CP045351">
    <property type="protein sequence ID" value="QFT27913.1"/>
    <property type="molecule type" value="Genomic_DNA"/>
</dbReference>
<keyword evidence="2" id="KW-1185">Reference proteome</keyword>
<geneLocation type="plasmid" evidence="2">
    <name>pthaf100_a</name>
</geneLocation>
<keyword evidence="1" id="KW-0614">Plasmid</keyword>
<proteinExistence type="predicted"/>
<gene>
    <name evidence="1" type="ORF">FIV01_16110</name>
</gene>
<evidence type="ECO:0000313" key="1">
    <source>
        <dbReference type="EMBL" id="QFT27913.1"/>
    </source>
</evidence>
<reference evidence="1 2" key="1">
    <citation type="submission" date="2019-10" db="EMBL/GenBank/DDBJ databases">
        <title>Complete genome sequence of Vibrio sp. strain THAF100, isolated from non-filtered water from the water column of tank 6 of a marine aquarium containing stony-coral fragments. Water maintained at 26 degree C.</title>
        <authorList>
            <person name="Ruckert C."/>
            <person name="Franco A."/>
            <person name="Kalinowski J."/>
            <person name="Glaeser S."/>
        </authorList>
    </citation>
    <scope>NUCLEOTIDE SEQUENCE [LARGE SCALE GENOMIC DNA]</scope>
    <source>
        <strain evidence="1 2">THAF100</strain>
        <plasmid evidence="2">pthaf100_a</plasmid>
    </source>
</reference>
<sequence>MSDQIVNDECLELIDAMEIGFTLSDYEWVTDELIDDTLN</sequence>